<reference evidence="1 2" key="1">
    <citation type="submission" date="2024-09" db="EMBL/GenBank/DDBJ databases">
        <authorList>
            <person name="Sun Q."/>
            <person name="Mori K."/>
        </authorList>
    </citation>
    <scope>NUCLEOTIDE SEQUENCE [LARGE SCALE GENOMIC DNA]</scope>
    <source>
        <strain evidence="1 2">CECT 7908</strain>
    </source>
</reference>
<dbReference type="EMBL" id="JBHMEX010000058">
    <property type="protein sequence ID" value="MFB9065957.1"/>
    <property type="molecule type" value="Genomic_DNA"/>
</dbReference>
<proteinExistence type="predicted"/>
<dbReference type="Proteomes" id="UP001589589">
    <property type="component" value="Unassembled WGS sequence"/>
</dbReference>
<protein>
    <submittedName>
        <fullName evidence="1">Uncharacterized protein</fullName>
    </submittedName>
</protein>
<gene>
    <name evidence="1" type="ORF">ACFFUQ_18215</name>
</gene>
<organism evidence="1 2">
    <name type="scientific">Flavobacterium branchiarum</name>
    <dbReference type="NCBI Taxonomy" id="1114870"/>
    <lineage>
        <taxon>Bacteria</taxon>
        <taxon>Pseudomonadati</taxon>
        <taxon>Bacteroidota</taxon>
        <taxon>Flavobacteriia</taxon>
        <taxon>Flavobacteriales</taxon>
        <taxon>Flavobacteriaceae</taxon>
        <taxon>Flavobacterium</taxon>
    </lineage>
</organism>
<sequence length="85" mass="9711">MDIINPTFKPAELEDNGFQLTDEAMLDGEDYYKTYSLSKNDSDLSVTHEYDAWGDPTNEIVEFNSTALKGTKPTWKDLKTLIEIM</sequence>
<dbReference type="RefSeq" id="WP_290259987.1">
    <property type="nucleotide sequence ID" value="NZ_JAUFQQ010000003.1"/>
</dbReference>
<accession>A0ABV5FQY3</accession>
<evidence type="ECO:0000313" key="1">
    <source>
        <dbReference type="EMBL" id="MFB9065957.1"/>
    </source>
</evidence>
<keyword evidence="2" id="KW-1185">Reference proteome</keyword>
<comment type="caution">
    <text evidence="1">The sequence shown here is derived from an EMBL/GenBank/DDBJ whole genome shotgun (WGS) entry which is preliminary data.</text>
</comment>
<name>A0ABV5FQY3_9FLAO</name>
<evidence type="ECO:0000313" key="2">
    <source>
        <dbReference type="Proteomes" id="UP001589589"/>
    </source>
</evidence>